<dbReference type="GeneID" id="92880186"/>
<dbReference type="RefSeq" id="WP_002527008.1">
    <property type="nucleotide sequence ID" value="NZ_AP024747.1"/>
</dbReference>
<reference evidence="6" key="1">
    <citation type="submission" date="2021-06" db="EMBL/GenBank/DDBJ databases">
        <title>Genome sequence of Cutibacterium modestum strain KB17-24694.</title>
        <authorList>
            <person name="Dekio I."/>
            <person name="Asahina A."/>
            <person name="Nishida M."/>
        </authorList>
    </citation>
    <scope>NUCLEOTIDE SEQUENCE</scope>
    <source>
        <strain evidence="6">KB17-24694</strain>
    </source>
</reference>
<organism evidence="6 7">
    <name type="scientific">Cutibacterium modestum</name>
    <dbReference type="NCBI Taxonomy" id="2559073"/>
    <lineage>
        <taxon>Bacteria</taxon>
        <taxon>Bacillati</taxon>
        <taxon>Actinomycetota</taxon>
        <taxon>Actinomycetes</taxon>
        <taxon>Propionibacteriales</taxon>
        <taxon>Propionibacteriaceae</taxon>
        <taxon>Cutibacterium</taxon>
    </lineage>
</organism>
<keyword evidence="4 5" id="KW-0472">Membrane</keyword>
<evidence type="ECO:0000256" key="3">
    <source>
        <dbReference type="ARBA" id="ARBA00022989"/>
    </source>
</evidence>
<gene>
    <name evidence="6" type="ORF">KB1_07370</name>
</gene>
<dbReference type="Proteomes" id="UP000825072">
    <property type="component" value="Chromosome 1"/>
</dbReference>
<dbReference type="Pfam" id="PF02600">
    <property type="entry name" value="DsbB"/>
    <property type="match status" value="1"/>
</dbReference>
<dbReference type="InterPro" id="IPR023380">
    <property type="entry name" value="DsbB-like_sf"/>
</dbReference>
<dbReference type="GO" id="GO:0016020">
    <property type="term" value="C:membrane"/>
    <property type="evidence" value="ECO:0007669"/>
    <property type="project" value="UniProtKB-SubCell"/>
</dbReference>
<dbReference type="GO" id="GO:0015035">
    <property type="term" value="F:protein-disulfide reductase activity"/>
    <property type="evidence" value="ECO:0007669"/>
    <property type="project" value="InterPro"/>
</dbReference>
<name>A0AAD1KN25_9ACTN</name>
<dbReference type="Gene3D" id="1.20.1550.10">
    <property type="entry name" value="DsbB-like"/>
    <property type="match status" value="1"/>
</dbReference>
<evidence type="ECO:0000313" key="6">
    <source>
        <dbReference type="EMBL" id="BCY24747.1"/>
    </source>
</evidence>
<sequence length="218" mass="23712">MVTNNEINPESQTVSDADRTLPGAGRVLPTMSFWGANLFLLAYVGVLAGGFIVQFGLHEYPCPLCMLQRYSMMLACLGPLYIIVRTRRGSVTISDFCMGYGVSILSAILGGAESARHILLHIQPGDPGYGSKALGLSTYTWAFITFVIVIAFCGVMMTFAPWLTPRGVKTHALSAVIMWLFALIVVANLVMIVFLEGFHVLLPGDPACYELVQNCSPR</sequence>
<feature type="transmembrane region" description="Helical" evidence="5">
    <location>
        <begin position="172"/>
        <end position="195"/>
    </location>
</feature>
<evidence type="ECO:0000256" key="5">
    <source>
        <dbReference type="SAM" id="Phobius"/>
    </source>
</evidence>
<dbReference type="GO" id="GO:0006457">
    <property type="term" value="P:protein folding"/>
    <property type="evidence" value="ECO:0007669"/>
    <property type="project" value="InterPro"/>
</dbReference>
<feature type="transmembrane region" description="Helical" evidence="5">
    <location>
        <begin position="67"/>
        <end position="84"/>
    </location>
</feature>
<dbReference type="EMBL" id="AP024747">
    <property type="protein sequence ID" value="BCY24747.1"/>
    <property type="molecule type" value="Genomic_DNA"/>
</dbReference>
<keyword evidence="2 5" id="KW-0812">Transmembrane</keyword>
<feature type="transmembrane region" description="Helical" evidence="5">
    <location>
        <begin position="139"/>
        <end position="160"/>
    </location>
</feature>
<dbReference type="InterPro" id="IPR003752">
    <property type="entry name" value="DiS_bond_form_DsbB/BdbC"/>
</dbReference>
<feature type="transmembrane region" description="Helical" evidence="5">
    <location>
        <begin position="96"/>
        <end position="119"/>
    </location>
</feature>
<dbReference type="AlphaFoldDB" id="A0AAD1KN25"/>
<evidence type="ECO:0000256" key="1">
    <source>
        <dbReference type="ARBA" id="ARBA00004141"/>
    </source>
</evidence>
<dbReference type="SUPFAM" id="SSF158442">
    <property type="entry name" value="DsbB-like"/>
    <property type="match status" value="1"/>
</dbReference>
<keyword evidence="3 5" id="KW-1133">Transmembrane helix</keyword>
<evidence type="ECO:0000313" key="7">
    <source>
        <dbReference type="Proteomes" id="UP000825072"/>
    </source>
</evidence>
<comment type="subcellular location">
    <subcellularLocation>
        <location evidence="1">Membrane</location>
        <topology evidence="1">Multi-pass membrane protein</topology>
    </subcellularLocation>
</comment>
<feature type="transmembrane region" description="Helical" evidence="5">
    <location>
        <begin position="33"/>
        <end position="55"/>
    </location>
</feature>
<protein>
    <submittedName>
        <fullName evidence="6">Disulfide bond formation protein B</fullName>
    </submittedName>
</protein>
<evidence type="ECO:0000256" key="4">
    <source>
        <dbReference type="ARBA" id="ARBA00023136"/>
    </source>
</evidence>
<proteinExistence type="predicted"/>
<evidence type="ECO:0000256" key="2">
    <source>
        <dbReference type="ARBA" id="ARBA00022692"/>
    </source>
</evidence>
<accession>A0AAD1KN25</accession>